<evidence type="ECO:0000259" key="1">
    <source>
        <dbReference type="PROSITE" id="PS51742"/>
    </source>
</evidence>
<reference evidence="2 3" key="1">
    <citation type="submission" date="2024-09" db="EMBL/GenBank/DDBJ databases">
        <authorList>
            <person name="Sun Q."/>
            <person name="Mori K."/>
        </authorList>
    </citation>
    <scope>NUCLEOTIDE SEQUENCE [LARGE SCALE GENOMIC DNA]</scope>
    <source>
        <strain evidence="2 3">CCM 7228</strain>
    </source>
</reference>
<dbReference type="PANTHER" id="PTHR34988:SF1">
    <property type="entry name" value="DNA-BINDING PROTEIN"/>
    <property type="match status" value="1"/>
</dbReference>
<gene>
    <name evidence="2" type="ORF">ACFFIX_09995</name>
</gene>
<feature type="domain" description="PPC" evidence="1">
    <location>
        <begin position="20"/>
        <end position="164"/>
    </location>
</feature>
<dbReference type="Pfam" id="PF03479">
    <property type="entry name" value="PCC"/>
    <property type="match status" value="1"/>
</dbReference>
<dbReference type="SUPFAM" id="SSF117856">
    <property type="entry name" value="AF0104/ALDC/Ptd012-like"/>
    <property type="match status" value="1"/>
</dbReference>
<dbReference type="EMBL" id="JBHLVO010000006">
    <property type="protein sequence ID" value="MFC0271785.1"/>
    <property type="molecule type" value="Genomic_DNA"/>
</dbReference>
<sequence length="165" mass="18206">MVKLKEAKKSMTRKNHSFKVSNTYTIYGSLAEGTDLMEGILDECEKHNIRSGVVTCIGSLKKVGYVLFKAVNGLPSGYGRDIAIENPVELVNCTGFICEDENNNLDLHLHGLVAEEDGTLSAGHFLRGKNPTLITVEFSITYGNEIRASRSFDQDLGFKVINFSK</sequence>
<dbReference type="InterPro" id="IPR005175">
    <property type="entry name" value="PPC_dom"/>
</dbReference>
<organism evidence="2 3">
    <name type="scientific">Metabacillus herbersteinensis</name>
    <dbReference type="NCBI Taxonomy" id="283816"/>
    <lineage>
        <taxon>Bacteria</taxon>
        <taxon>Bacillati</taxon>
        <taxon>Bacillota</taxon>
        <taxon>Bacilli</taxon>
        <taxon>Bacillales</taxon>
        <taxon>Bacillaceae</taxon>
        <taxon>Metabacillus</taxon>
    </lineage>
</organism>
<keyword evidence="3" id="KW-1185">Reference proteome</keyword>
<dbReference type="Proteomes" id="UP001589854">
    <property type="component" value="Unassembled WGS sequence"/>
</dbReference>
<protein>
    <submittedName>
        <fullName evidence="2">PPC domain-containing DNA-binding protein</fullName>
    </submittedName>
</protein>
<evidence type="ECO:0000313" key="3">
    <source>
        <dbReference type="Proteomes" id="UP001589854"/>
    </source>
</evidence>
<accession>A0ABV6GDN7</accession>
<evidence type="ECO:0000313" key="2">
    <source>
        <dbReference type="EMBL" id="MFC0271785.1"/>
    </source>
</evidence>
<dbReference type="GO" id="GO:0003677">
    <property type="term" value="F:DNA binding"/>
    <property type="evidence" value="ECO:0007669"/>
    <property type="project" value="UniProtKB-KW"/>
</dbReference>
<dbReference type="Gene3D" id="3.30.1330.80">
    <property type="entry name" value="Hypothetical protein, similar to alpha- acetolactate decarboxylase, domain 2"/>
    <property type="match status" value="1"/>
</dbReference>
<dbReference type="PROSITE" id="PS51742">
    <property type="entry name" value="PPC"/>
    <property type="match status" value="1"/>
</dbReference>
<proteinExistence type="predicted"/>
<keyword evidence="2" id="KW-0238">DNA-binding</keyword>
<dbReference type="PANTHER" id="PTHR34988">
    <property type="entry name" value="PROTEIN, PUTATIVE-RELATED"/>
    <property type="match status" value="1"/>
</dbReference>
<name>A0ABV6GDN7_9BACI</name>
<dbReference type="CDD" id="cd11378">
    <property type="entry name" value="DUF296"/>
    <property type="match status" value="1"/>
</dbReference>
<comment type="caution">
    <text evidence="2">The sequence shown here is derived from an EMBL/GenBank/DDBJ whole genome shotgun (WGS) entry which is preliminary data.</text>
</comment>